<evidence type="ECO:0000313" key="1">
    <source>
        <dbReference type="EMBL" id="ESA24235.1"/>
    </source>
</evidence>
<gene>
    <name evidence="1" type="ORF">GLOINDRAFT_14612</name>
</gene>
<organism evidence="1">
    <name type="scientific">Rhizophagus irregularis (strain DAOM 181602 / DAOM 197198 / MUCL 43194)</name>
    <name type="common">Arbuscular mycorrhizal fungus</name>
    <name type="synonym">Glomus intraradices</name>
    <dbReference type="NCBI Taxonomy" id="747089"/>
    <lineage>
        <taxon>Eukaryota</taxon>
        <taxon>Fungi</taxon>
        <taxon>Fungi incertae sedis</taxon>
        <taxon>Mucoromycota</taxon>
        <taxon>Glomeromycotina</taxon>
        <taxon>Glomeromycetes</taxon>
        <taxon>Glomerales</taxon>
        <taxon>Glomeraceae</taxon>
        <taxon>Rhizophagus</taxon>
    </lineage>
</organism>
<sequence length="87" mass="10340">MLFLWGKEENPFDSSKLERWYEMIDLTFHNTIIDLVRSDDMTCASSDRKNIYKDHLEFGTIEAGFKWEGHNGTKYLNDSLKLNKMMK</sequence>
<reference evidence="1" key="1">
    <citation type="submission" date="2013-07" db="EMBL/GenBank/DDBJ databases">
        <title>The genome of an arbuscular mycorrhizal fungus provides insights into the evolution of the oldest plant symbiosis.</title>
        <authorList>
            <consortium name="DOE Joint Genome Institute"/>
            <person name="Tisserant E."/>
            <person name="Malbreil M."/>
            <person name="Kuo A."/>
            <person name="Kohler A."/>
            <person name="Symeonidi A."/>
            <person name="Balestrini R."/>
            <person name="Charron P."/>
            <person name="Duensing N."/>
            <person name="Frei-dit-Frey N."/>
            <person name="Gianinazzi-Pearson V."/>
            <person name="Gilbert B."/>
            <person name="Handa Y."/>
            <person name="Hijri M."/>
            <person name="Kaul R."/>
            <person name="Kawaguchi M."/>
            <person name="Krajinski F."/>
            <person name="Lammers P."/>
            <person name="Lapierre D."/>
            <person name="Masclaux F.G."/>
            <person name="Murat C."/>
            <person name="Morin E."/>
            <person name="Ndikumana S."/>
            <person name="Pagni M."/>
            <person name="Petitpierre D."/>
            <person name="Requena N."/>
            <person name="Rosikiewicz P."/>
            <person name="Riley R."/>
            <person name="Saito K."/>
            <person name="San Clemente H."/>
            <person name="Shapiro H."/>
            <person name="van Tuinen D."/>
            <person name="Becard G."/>
            <person name="Bonfante P."/>
            <person name="Paszkowski U."/>
            <person name="Shachar-Hill Y."/>
            <person name="Young J.P."/>
            <person name="Sanders I.R."/>
            <person name="Henrissat B."/>
            <person name="Rensing S.A."/>
            <person name="Grigoriev I.V."/>
            <person name="Corradi N."/>
            <person name="Roux C."/>
            <person name="Martin F."/>
        </authorList>
    </citation>
    <scope>NUCLEOTIDE SEQUENCE</scope>
    <source>
        <strain evidence="1">DAOM 197198</strain>
    </source>
</reference>
<feature type="non-terminal residue" evidence="1">
    <location>
        <position position="87"/>
    </location>
</feature>
<protein>
    <submittedName>
        <fullName evidence="1">Uncharacterized protein</fullName>
    </submittedName>
</protein>
<dbReference type="HOGENOM" id="CLU_2489513_0_0_1"/>
<name>U9UV22_RHIID</name>
<accession>U9UV22</accession>
<dbReference type="AlphaFoldDB" id="U9UV22"/>
<dbReference type="EMBL" id="KI274100">
    <property type="protein sequence ID" value="ESA24235.1"/>
    <property type="molecule type" value="Genomic_DNA"/>
</dbReference>
<proteinExistence type="predicted"/>